<feature type="transmembrane region" description="Helical" evidence="6">
    <location>
        <begin position="63"/>
        <end position="80"/>
    </location>
</feature>
<keyword evidence="3 6" id="KW-0812">Transmembrane</keyword>
<feature type="transmembrane region" description="Helical" evidence="6">
    <location>
        <begin position="267"/>
        <end position="293"/>
    </location>
</feature>
<proteinExistence type="inferred from homology"/>
<keyword evidence="4 6" id="KW-1133">Transmembrane helix</keyword>
<dbReference type="InterPro" id="IPR037185">
    <property type="entry name" value="EmrE-like"/>
</dbReference>
<dbReference type="EMBL" id="MTJN01000002">
    <property type="protein sequence ID" value="OOV08388.1"/>
    <property type="molecule type" value="Genomic_DNA"/>
</dbReference>
<comment type="similarity">
    <text evidence="2">Belongs to the EamA transporter family.</text>
</comment>
<dbReference type="OrthoDB" id="2352272at2"/>
<evidence type="ECO:0000256" key="1">
    <source>
        <dbReference type="ARBA" id="ARBA00004141"/>
    </source>
</evidence>
<evidence type="ECO:0000256" key="6">
    <source>
        <dbReference type="SAM" id="Phobius"/>
    </source>
</evidence>
<evidence type="ECO:0000256" key="2">
    <source>
        <dbReference type="ARBA" id="ARBA00007362"/>
    </source>
</evidence>
<dbReference type="InterPro" id="IPR050638">
    <property type="entry name" value="AA-Vitamin_Transporters"/>
</dbReference>
<evidence type="ECO:0000256" key="3">
    <source>
        <dbReference type="ARBA" id="ARBA00022692"/>
    </source>
</evidence>
<sequence>MNVVMYLVCLLAWGLNFIAIKIQGQNVPLEQSLLYRLAFTAMVFIALVTFLKPGGKPGRKDWSYLAAFGVLNLSMSYLLLYYATTWISAALVTLVFSLKTIGTPLALRLFLKQDLHPTVLVGGLIGVCGVGLVLYPMLGQTMTGAAWTGLGFAVLGMLLTSVGDACSARNARVGIHPLRANAIGFCVATVLLAVLCAFQGQRWQFDMSARYVGALLYLTLVASCLAWLFYLKLVERIGAAASSYMVALFPAVGGIGSVVIGESEPTLYLVVGCLVSCIGATIALGGGHLLAYARR</sequence>
<organism evidence="8 9">
    <name type="scientific">Rhodoferax fermentans</name>
    <dbReference type="NCBI Taxonomy" id="28066"/>
    <lineage>
        <taxon>Bacteria</taxon>
        <taxon>Pseudomonadati</taxon>
        <taxon>Pseudomonadota</taxon>
        <taxon>Betaproteobacteria</taxon>
        <taxon>Burkholderiales</taxon>
        <taxon>Comamonadaceae</taxon>
        <taxon>Rhodoferax</taxon>
    </lineage>
</organism>
<feature type="transmembrane region" description="Helical" evidence="6">
    <location>
        <begin position="178"/>
        <end position="200"/>
    </location>
</feature>
<reference evidence="8 9" key="1">
    <citation type="submission" date="2017-01" db="EMBL/GenBank/DDBJ databases">
        <title>Genome sequencing of Rhodoferax fermentans JCM 7819.</title>
        <authorList>
            <person name="Kim Y.J."/>
            <person name="Farh M.E.-A."/>
            <person name="Yang D.-C."/>
        </authorList>
    </citation>
    <scope>NUCLEOTIDE SEQUENCE [LARGE SCALE GENOMIC DNA]</scope>
    <source>
        <strain evidence="8 9">JCM 7819</strain>
    </source>
</reference>
<feature type="transmembrane region" description="Helical" evidence="6">
    <location>
        <begin position="119"/>
        <end position="138"/>
    </location>
</feature>
<feature type="transmembrane region" description="Helical" evidence="6">
    <location>
        <begin position="144"/>
        <end position="166"/>
    </location>
</feature>
<feature type="domain" description="EamA" evidence="7">
    <location>
        <begin position="4"/>
        <end position="134"/>
    </location>
</feature>
<feature type="domain" description="EamA" evidence="7">
    <location>
        <begin position="148"/>
        <end position="283"/>
    </location>
</feature>
<evidence type="ECO:0000256" key="5">
    <source>
        <dbReference type="ARBA" id="ARBA00023136"/>
    </source>
</evidence>
<keyword evidence="5 6" id="KW-0472">Membrane</keyword>
<feature type="transmembrane region" description="Helical" evidence="6">
    <location>
        <begin position="86"/>
        <end position="107"/>
    </location>
</feature>
<dbReference type="Proteomes" id="UP000190750">
    <property type="component" value="Unassembled WGS sequence"/>
</dbReference>
<evidence type="ECO:0000259" key="7">
    <source>
        <dbReference type="Pfam" id="PF00892"/>
    </source>
</evidence>
<dbReference type="AlphaFoldDB" id="A0A1T1AWQ6"/>
<comment type="caution">
    <text evidence="8">The sequence shown here is derived from an EMBL/GenBank/DDBJ whole genome shotgun (WGS) entry which is preliminary data.</text>
</comment>
<dbReference type="PANTHER" id="PTHR32322">
    <property type="entry name" value="INNER MEMBRANE TRANSPORTER"/>
    <property type="match status" value="1"/>
</dbReference>
<keyword evidence="9" id="KW-1185">Reference proteome</keyword>
<dbReference type="InterPro" id="IPR000620">
    <property type="entry name" value="EamA_dom"/>
</dbReference>
<dbReference type="Pfam" id="PF00892">
    <property type="entry name" value="EamA"/>
    <property type="match status" value="2"/>
</dbReference>
<feature type="transmembrane region" description="Helical" evidence="6">
    <location>
        <begin position="212"/>
        <end position="231"/>
    </location>
</feature>
<evidence type="ECO:0000256" key="4">
    <source>
        <dbReference type="ARBA" id="ARBA00022989"/>
    </source>
</evidence>
<feature type="transmembrane region" description="Helical" evidence="6">
    <location>
        <begin position="243"/>
        <end position="261"/>
    </location>
</feature>
<dbReference type="SUPFAM" id="SSF103481">
    <property type="entry name" value="Multidrug resistance efflux transporter EmrE"/>
    <property type="match status" value="2"/>
</dbReference>
<dbReference type="GO" id="GO:0016020">
    <property type="term" value="C:membrane"/>
    <property type="evidence" value="ECO:0007669"/>
    <property type="project" value="UniProtKB-SubCell"/>
</dbReference>
<feature type="transmembrane region" description="Helical" evidence="6">
    <location>
        <begin position="34"/>
        <end position="51"/>
    </location>
</feature>
<protein>
    <submittedName>
        <fullName evidence="8">EamA family transporter</fullName>
    </submittedName>
</protein>
<comment type="subcellular location">
    <subcellularLocation>
        <location evidence="1">Membrane</location>
        <topology evidence="1">Multi-pass membrane protein</topology>
    </subcellularLocation>
</comment>
<evidence type="ECO:0000313" key="9">
    <source>
        <dbReference type="Proteomes" id="UP000190750"/>
    </source>
</evidence>
<gene>
    <name evidence="8" type="ORF">RF819_18245</name>
</gene>
<accession>A0A1T1AWQ6</accession>
<name>A0A1T1AWQ6_RHOFE</name>
<evidence type="ECO:0000313" key="8">
    <source>
        <dbReference type="EMBL" id="OOV08388.1"/>
    </source>
</evidence>
<dbReference type="PANTHER" id="PTHR32322:SF2">
    <property type="entry name" value="EAMA DOMAIN-CONTAINING PROTEIN"/>
    <property type="match status" value="1"/>
</dbReference>